<gene>
    <name evidence="1" type="ORF">CHS0354_029661</name>
</gene>
<dbReference type="Proteomes" id="UP001195483">
    <property type="component" value="Unassembled WGS sequence"/>
</dbReference>
<reference evidence="1" key="2">
    <citation type="journal article" date="2021" name="Genome Biol. Evol.">
        <title>Developing a high-quality reference genome for a parasitic bivalve with doubly uniparental inheritance (Bivalvia: Unionida).</title>
        <authorList>
            <person name="Smith C.H."/>
        </authorList>
    </citation>
    <scope>NUCLEOTIDE SEQUENCE</scope>
    <source>
        <strain evidence="1">CHS0354</strain>
        <tissue evidence="1">Mantle</tissue>
    </source>
</reference>
<dbReference type="AlphaFoldDB" id="A0AAE0VJ00"/>
<organism evidence="1 2">
    <name type="scientific">Potamilus streckersoni</name>
    <dbReference type="NCBI Taxonomy" id="2493646"/>
    <lineage>
        <taxon>Eukaryota</taxon>
        <taxon>Metazoa</taxon>
        <taxon>Spiralia</taxon>
        <taxon>Lophotrochozoa</taxon>
        <taxon>Mollusca</taxon>
        <taxon>Bivalvia</taxon>
        <taxon>Autobranchia</taxon>
        <taxon>Heteroconchia</taxon>
        <taxon>Palaeoheterodonta</taxon>
        <taxon>Unionida</taxon>
        <taxon>Unionoidea</taxon>
        <taxon>Unionidae</taxon>
        <taxon>Ambleminae</taxon>
        <taxon>Lampsilini</taxon>
        <taxon>Potamilus</taxon>
    </lineage>
</organism>
<proteinExistence type="predicted"/>
<dbReference type="EMBL" id="JAEAOA010001776">
    <property type="protein sequence ID" value="KAK3579361.1"/>
    <property type="molecule type" value="Genomic_DNA"/>
</dbReference>
<accession>A0AAE0VJ00</accession>
<dbReference type="InterPro" id="IPR027417">
    <property type="entry name" value="P-loop_NTPase"/>
</dbReference>
<feature type="non-terminal residue" evidence="1">
    <location>
        <position position="1"/>
    </location>
</feature>
<comment type="caution">
    <text evidence="1">The sequence shown here is derived from an EMBL/GenBank/DDBJ whole genome shotgun (WGS) entry which is preliminary data.</text>
</comment>
<reference evidence="1" key="1">
    <citation type="journal article" date="2021" name="Genome Biol. Evol.">
        <title>A High-Quality Reference Genome for a Parasitic Bivalve with Doubly Uniparental Inheritance (Bivalvia: Unionida).</title>
        <authorList>
            <person name="Smith C.H."/>
        </authorList>
    </citation>
    <scope>NUCLEOTIDE SEQUENCE</scope>
    <source>
        <strain evidence="1">CHS0354</strain>
    </source>
</reference>
<evidence type="ECO:0008006" key="3">
    <source>
        <dbReference type="Google" id="ProtNLM"/>
    </source>
</evidence>
<dbReference type="SUPFAM" id="SSF52540">
    <property type="entry name" value="P-loop containing nucleoside triphosphate hydrolases"/>
    <property type="match status" value="1"/>
</dbReference>
<keyword evidence="2" id="KW-1185">Reference proteome</keyword>
<evidence type="ECO:0000313" key="1">
    <source>
        <dbReference type="EMBL" id="KAK3579361.1"/>
    </source>
</evidence>
<protein>
    <recommendedName>
        <fullName evidence="3">Helicase ATP-binding domain-containing protein</fullName>
    </recommendedName>
</protein>
<dbReference type="Gene3D" id="3.40.50.300">
    <property type="entry name" value="P-loop containing nucleotide triphosphate hydrolases"/>
    <property type="match status" value="1"/>
</dbReference>
<name>A0AAE0VJ00_9BIVA</name>
<reference evidence="1" key="3">
    <citation type="submission" date="2023-05" db="EMBL/GenBank/DDBJ databases">
        <authorList>
            <person name="Smith C.H."/>
        </authorList>
    </citation>
    <scope>NUCLEOTIDE SEQUENCE</scope>
    <source>
        <strain evidence="1">CHS0354</strain>
        <tissue evidence="1">Mantle</tissue>
    </source>
</reference>
<evidence type="ECO:0000313" key="2">
    <source>
        <dbReference type="Proteomes" id="UP001195483"/>
    </source>
</evidence>
<sequence length="108" mass="12852">EIQKLKALVLCPKTSIDSEQTRHSFICTGHTEDILYHAEKLGTISKIYDITYLVFDEAHCILEWRKDFRPKFERFSNIRPKNTKLSESLRLLRQQVRHHRGTFTEAYD</sequence>